<sequence length="109" mass="12806">MDRDKALYVDNLLFLPQVRNPGPLGKNKKMMHKKDCELVKMIGSIRDMWLESEENISDDVVVIVTLRKDIELRQSLLDILYSDYFVRLSEHVQEVRMILLTDLVQIPSF</sequence>
<comment type="caution">
    <text evidence="1">The sequence shown here is derived from an EMBL/GenBank/DDBJ whole genome shotgun (WGS) entry which is preliminary data.</text>
</comment>
<accession>A0A024FX98</accession>
<dbReference type="InParanoid" id="A0A024FX98"/>
<name>A0A024FX98_9STRA</name>
<evidence type="ECO:0000313" key="1">
    <source>
        <dbReference type="EMBL" id="CCI11808.1"/>
    </source>
</evidence>
<dbReference type="Proteomes" id="UP000053237">
    <property type="component" value="Unassembled WGS sequence"/>
</dbReference>
<reference evidence="1 2" key="1">
    <citation type="submission" date="2012-05" db="EMBL/GenBank/DDBJ databases">
        <title>Recombination and specialization in a pathogen metapopulation.</title>
        <authorList>
            <person name="Gardiner A."/>
            <person name="Kemen E."/>
            <person name="Schultz-Larsen T."/>
            <person name="MacLean D."/>
            <person name="Van Oosterhout C."/>
            <person name="Jones J.D.G."/>
        </authorList>
    </citation>
    <scope>NUCLEOTIDE SEQUENCE [LARGE SCALE GENOMIC DNA]</scope>
    <source>
        <strain evidence="1 2">Ac Nc2</strain>
    </source>
</reference>
<organism evidence="1 2">
    <name type="scientific">Albugo candida</name>
    <dbReference type="NCBI Taxonomy" id="65357"/>
    <lineage>
        <taxon>Eukaryota</taxon>
        <taxon>Sar</taxon>
        <taxon>Stramenopiles</taxon>
        <taxon>Oomycota</taxon>
        <taxon>Peronosporomycetes</taxon>
        <taxon>Albuginales</taxon>
        <taxon>Albuginaceae</taxon>
        <taxon>Albugo</taxon>
    </lineage>
</organism>
<evidence type="ECO:0000313" key="2">
    <source>
        <dbReference type="Proteomes" id="UP000053237"/>
    </source>
</evidence>
<dbReference type="EMBL" id="CAIX01002348">
    <property type="protein sequence ID" value="CCI11808.1"/>
    <property type="molecule type" value="Genomic_DNA"/>
</dbReference>
<proteinExistence type="predicted"/>
<keyword evidence="2" id="KW-1185">Reference proteome</keyword>
<gene>
    <name evidence="1" type="ORF">BN9_135140</name>
</gene>
<dbReference type="AlphaFoldDB" id="A0A024FX98"/>
<protein>
    <submittedName>
        <fullName evidence="1">Uncharacterized protein</fullName>
    </submittedName>
</protein>